<evidence type="ECO:0000313" key="2">
    <source>
        <dbReference type="Proteomes" id="UP000216001"/>
    </source>
</evidence>
<organism evidence="1 2">
    <name type="scientific">Providencia rettgeri</name>
    <dbReference type="NCBI Taxonomy" id="587"/>
    <lineage>
        <taxon>Bacteria</taxon>
        <taxon>Pseudomonadati</taxon>
        <taxon>Pseudomonadota</taxon>
        <taxon>Gammaproteobacteria</taxon>
        <taxon>Enterobacterales</taxon>
        <taxon>Morganellaceae</taxon>
        <taxon>Providencia</taxon>
    </lineage>
</organism>
<protein>
    <submittedName>
        <fullName evidence="1">Uncharacterized protein</fullName>
    </submittedName>
</protein>
<proteinExistence type="predicted"/>
<dbReference type="AlphaFoldDB" id="A0A264VMV7"/>
<name>A0A264VMV7_PRORE</name>
<reference evidence="1 2" key="1">
    <citation type="submission" date="2017-07" db="EMBL/GenBank/DDBJ databases">
        <title>blaIMP-27 on transferable plasmids in Proteus mirabilis and Providencia rettgeri.</title>
        <authorList>
            <person name="Potter R."/>
        </authorList>
    </citation>
    <scope>NUCLEOTIDE SEQUENCE [LARGE SCALE GENOMIC DNA]</scope>
    <source>
        <strain evidence="1 2">PR1</strain>
    </source>
</reference>
<dbReference type="Proteomes" id="UP000216001">
    <property type="component" value="Unassembled WGS sequence"/>
</dbReference>
<evidence type="ECO:0000313" key="1">
    <source>
        <dbReference type="EMBL" id="OZS72670.1"/>
    </source>
</evidence>
<dbReference type="RefSeq" id="WP_094962756.1">
    <property type="nucleotide sequence ID" value="NZ_JAGKLI010000039.1"/>
</dbReference>
<dbReference type="EMBL" id="NOWC01000032">
    <property type="protein sequence ID" value="OZS72670.1"/>
    <property type="molecule type" value="Genomic_DNA"/>
</dbReference>
<comment type="caution">
    <text evidence="1">The sequence shown here is derived from an EMBL/GenBank/DDBJ whole genome shotgun (WGS) entry which is preliminary data.</text>
</comment>
<accession>A0A264VMV7</accession>
<sequence>MNKSTLNKVGITLSLLFLSQFSYSHEINKLNKEMLNYHTQRDVIISCSQYVVGYQYPNQSNQENVNQYLNYLHVLSPDLEFIFNELEKMSSKKIIADIPVYIKTNNLSREQGITFCALKSKQSVNDILMQ</sequence>
<gene>
    <name evidence="1" type="ORF">CHI95_20475</name>
</gene>